<evidence type="ECO:0000256" key="2">
    <source>
        <dbReference type="ARBA" id="ARBA00022741"/>
    </source>
</evidence>
<evidence type="ECO:0000313" key="9">
    <source>
        <dbReference type="EMBL" id="CDJ40233.1"/>
    </source>
</evidence>
<accession>U6KTH7</accession>
<dbReference type="PROSITE" id="PS50011">
    <property type="entry name" value="PROTEIN_KINASE_DOM"/>
    <property type="match status" value="1"/>
</dbReference>
<evidence type="ECO:0000256" key="3">
    <source>
        <dbReference type="ARBA" id="ARBA00022840"/>
    </source>
</evidence>
<evidence type="ECO:0000259" key="8">
    <source>
        <dbReference type="PROSITE" id="PS50011"/>
    </source>
</evidence>
<evidence type="ECO:0000256" key="4">
    <source>
        <dbReference type="ARBA" id="ARBA00038543"/>
    </source>
</evidence>
<dbReference type="InterPro" id="IPR000719">
    <property type="entry name" value="Prot_kinase_dom"/>
</dbReference>
<keyword evidence="10" id="KW-1185">Reference proteome</keyword>
<reference evidence="9" key="2">
    <citation type="submission" date="2013-10" db="EMBL/GenBank/DDBJ databases">
        <authorList>
            <person name="Aslett M."/>
        </authorList>
    </citation>
    <scope>NUCLEOTIDE SEQUENCE [LARGE SCALE GENOMIC DNA]</scope>
    <source>
        <strain evidence="9">Houghton</strain>
    </source>
</reference>
<comment type="subunit">
    <text evidence="4">May form a complex composed of at least the catalytic subunit CRK2 and a cyclin.</text>
</comment>
<dbReference type="EMBL" id="HG675030">
    <property type="protein sequence ID" value="CDJ40233.1"/>
    <property type="molecule type" value="Genomic_DNA"/>
</dbReference>
<organism evidence="9 10">
    <name type="scientific">Eimeria tenella</name>
    <name type="common">Coccidian parasite</name>
    <dbReference type="NCBI Taxonomy" id="5802"/>
    <lineage>
        <taxon>Eukaryota</taxon>
        <taxon>Sar</taxon>
        <taxon>Alveolata</taxon>
        <taxon>Apicomplexa</taxon>
        <taxon>Conoidasida</taxon>
        <taxon>Coccidia</taxon>
        <taxon>Eucoccidiorida</taxon>
        <taxon>Eimeriorina</taxon>
        <taxon>Eimeriidae</taxon>
        <taxon>Eimeria</taxon>
    </lineage>
</organism>
<dbReference type="GO" id="GO:0005634">
    <property type="term" value="C:nucleus"/>
    <property type="evidence" value="ECO:0007669"/>
    <property type="project" value="TreeGrafter"/>
</dbReference>
<evidence type="ECO:0000256" key="7">
    <source>
        <dbReference type="ARBA" id="ARBA00042858"/>
    </source>
</evidence>
<dbReference type="PROSITE" id="PS00108">
    <property type="entry name" value="PROTEIN_KINASE_ST"/>
    <property type="match status" value="1"/>
</dbReference>
<dbReference type="GO" id="GO:0005524">
    <property type="term" value="F:ATP binding"/>
    <property type="evidence" value="ECO:0007669"/>
    <property type="project" value="UniProtKB-KW"/>
</dbReference>
<evidence type="ECO:0000256" key="1">
    <source>
        <dbReference type="ARBA" id="ARBA00006485"/>
    </source>
</evidence>
<feature type="non-terminal residue" evidence="9">
    <location>
        <position position="1"/>
    </location>
</feature>
<sequence>VFEYCEKDLADLVEDRQDPFGAGEIKCIMRQLLLALCHLHHNKVLHRDVKLSNILLNAAGQIKLADFGLTRPFREPEGPLTDGVVTLWYRAPELLLGAPTYGPPVDIWAAGCIFAGLLVNG</sequence>
<keyword evidence="9" id="KW-0808">Transferase</keyword>
<dbReference type="GeneID" id="25256899"/>
<keyword evidence="9" id="KW-0418">Kinase</keyword>
<dbReference type="Pfam" id="PF00069">
    <property type="entry name" value="Pkinase"/>
    <property type="match status" value="1"/>
</dbReference>
<dbReference type="OrthoDB" id="1732493at2759"/>
<evidence type="ECO:0000313" key="10">
    <source>
        <dbReference type="Proteomes" id="UP000030747"/>
    </source>
</evidence>
<name>U6KTH7_EIMTE</name>
<comment type="similarity">
    <text evidence="1">Belongs to the protein kinase superfamily. CMGC Ser/Thr protein kinase family. CDC2/CDKX subfamily.</text>
</comment>
<dbReference type="OMA" id="RTAFCIL"/>
<keyword evidence="2" id="KW-0547">Nucleotide-binding</keyword>
<dbReference type="VEuPathDB" id="ToxoDB:ETH_00039290"/>
<keyword evidence="3" id="KW-0067">ATP-binding</keyword>
<dbReference type="InterPro" id="IPR008271">
    <property type="entry name" value="Ser/Thr_kinase_AS"/>
</dbReference>
<protein>
    <recommendedName>
        <fullName evidence="5">Cyclin-dependent kinase 2 homolog</fullName>
    </recommendedName>
    <alternativeName>
        <fullName evidence="6">Cell division control protein 2 homolog</fullName>
    </alternativeName>
    <alternativeName>
        <fullName evidence="7">cdc2-related kinase 2</fullName>
    </alternativeName>
</protein>
<dbReference type="AlphaFoldDB" id="U6KTH7"/>
<dbReference type="VEuPathDB" id="ToxoDB:ETH2_0916500"/>
<dbReference type="InterPro" id="IPR050108">
    <property type="entry name" value="CDK"/>
</dbReference>
<dbReference type="InterPro" id="IPR011009">
    <property type="entry name" value="Kinase-like_dom_sf"/>
</dbReference>
<feature type="domain" description="Protein kinase" evidence="8">
    <location>
        <begin position="1"/>
        <end position="121"/>
    </location>
</feature>
<proteinExistence type="inferred from homology"/>
<dbReference type="SUPFAM" id="SSF56112">
    <property type="entry name" value="Protein kinase-like (PK-like)"/>
    <property type="match status" value="1"/>
</dbReference>
<dbReference type="Proteomes" id="UP000030747">
    <property type="component" value="Unassembled WGS sequence"/>
</dbReference>
<reference evidence="9" key="1">
    <citation type="submission" date="2013-10" db="EMBL/GenBank/DDBJ databases">
        <title>Genomic analysis of the causative agents of coccidiosis in chickens.</title>
        <authorList>
            <person name="Reid A.J."/>
            <person name="Blake D."/>
            <person name="Billington K."/>
            <person name="Browne H."/>
            <person name="Dunn M."/>
            <person name="Hung S."/>
            <person name="Kawahara F."/>
            <person name="Miranda-Saavedra D."/>
            <person name="Mourier T."/>
            <person name="Nagra H."/>
            <person name="Otto T.D."/>
            <person name="Rawlings N."/>
            <person name="Sanchez A."/>
            <person name="Sanders M."/>
            <person name="Subramaniam C."/>
            <person name="Tay Y."/>
            <person name="Dear P."/>
            <person name="Doerig C."/>
            <person name="Gruber A."/>
            <person name="Parkinson J."/>
            <person name="Shirley M."/>
            <person name="Wan K.L."/>
            <person name="Berriman M."/>
            <person name="Tomley F."/>
            <person name="Pain A."/>
        </authorList>
    </citation>
    <scope>NUCLEOTIDE SEQUENCE [LARGE SCALE GENOMIC DNA]</scope>
    <source>
        <strain evidence="9">Houghton</strain>
    </source>
</reference>
<evidence type="ECO:0000256" key="5">
    <source>
        <dbReference type="ARBA" id="ARBA00039612"/>
    </source>
</evidence>
<dbReference type="SMART" id="SM00220">
    <property type="entry name" value="S_TKc"/>
    <property type="match status" value="1"/>
</dbReference>
<dbReference type="PANTHER" id="PTHR24056">
    <property type="entry name" value="CELL DIVISION PROTEIN KINASE"/>
    <property type="match status" value="1"/>
</dbReference>
<gene>
    <name evidence="9" type="ORF">ETH_00039290</name>
</gene>
<dbReference type="GO" id="GO:0004674">
    <property type="term" value="F:protein serine/threonine kinase activity"/>
    <property type="evidence" value="ECO:0007669"/>
    <property type="project" value="TreeGrafter"/>
</dbReference>
<dbReference type="RefSeq" id="XP_013230986.1">
    <property type="nucleotide sequence ID" value="XM_013375532.1"/>
</dbReference>
<evidence type="ECO:0000256" key="6">
    <source>
        <dbReference type="ARBA" id="ARBA00041902"/>
    </source>
</evidence>
<dbReference type="Gene3D" id="1.10.510.10">
    <property type="entry name" value="Transferase(Phosphotransferase) domain 1"/>
    <property type="match status" value="1"/>
</dbReference>